<sequence length="328" mass="35682">MGHNHAQKNTARQHQDYTGRSSYQAALNDLRTEQALWDRPITVDCHVAPGVEHVLGHDGVQAQFDKAVRSHVSGNRLRCAVCDLPIDLGATGPVDLGATALVGLGVVLRAASARQRSRRPRAVWTHGVCASSQVWAPSRLAEVRHQHGTPVDPAHLPQERIWSQKELDRLREVTAAAQATGRPPEPLFPTRCLYSITAHRPVCVVSSGEPDRYGELGFHARMLNSGLTAAASVRRLRELPPVWVLRYDAGGRPFFHGERTGLPYPDLSVPPSRWSAAAAANEEVLVLCVPYETLADDASVGEQGVWRAVDQAASKGMLFGALARIHAS</sequence>
<protein>
    <submittedName>
        <fullName evidence="1">Uncharacterized protein</fullName>
    </submittedName>
</protein>
<organism evidence="1">
    <name type="scientific">Streptomyces althioticus</name>
    <dbReference type="NCBI Taxonomy" id="83380"/>
    <lineage>
        <taxon>Bacteria</taxon>
        <taxon>Bacillati</taxon>
        <taxon>Actinomycetota</taxon>
        <taxon>Actinomycetes</taxon>
        <taxon>Kitasatosporales</taxon>
        <taxon>Streptomycetaceae</taxon>
        <taxon>Streptomyces</taxon>
        <taxon>Streptomyces althioticus group</taxon>
    </lineage>
</organism>
<reference evidence="1" key="1">
    <citation type="submission" date="2022-10" db="EMBL/GenBank/DDBJ databases">
        <title>The complete genomes of actinobacterial strains from the NBC collection.</title>
        <authorList>
            <person name="Joergensen T.S."/>
            <person name="Alvarez Arevalo M."/>
            <person name="Sterndorff E.B."/>
            <person name="Faurdal D."/>
            <person name="Vuksanovic O."/>
            <person name="Mourched A.-S."/>
            <person name="Charusanti P."/>
            <person name="Shaw S."/>
            <person name="Blin K."/>
            <person name="Weber T."/>
        </authorList>
    </citation>
    <scope>NUCLEOTIDE SEQUENCE [LARGE SCALE GENOMIC DNA]</scope>
    <source>
        <strain evidence="1">NBC 01686</strain>
        <plasmid evidence="1">unnamed1</plasmid>
    </source>
</reference>
<dbReference type="EMBL" id="CP109208">
    <property type="protein sequence ID" value="WUU58483.1"/>
    <property type="molecule type" value="Genomic_DNA"/>
</dbReference>
<geneLocation type="plasmid" evidence="1">
    <name>unnamed1</name>
</geneLocation>
<keyword evidence="1" id="KW-0614">Plasmid</keyword>
<evidence type="ECO:0000313" key="1">
    <source>
        <dbReference type="EMBL" id="WUU58483.1"/>
    </source>
</evidence>
<name>A0ABZ1YFZ4_9ACTN</name>
<dbReference type="RefSeq" id="WP_266477787.1">
    <property type="nucleotide sequence ID" value="NZ_CP109208.1"/>
</dbReference>
<proteinExistence type="predicted"/>
<accession>A0ABZ1YFZ4</accession>
<gene>
    <name evidence="1" type="ORF">OIE82_35485</name>
</gene>